<evidence type="ECO:0000313" key="6">
    <source>
        <dbReference type="Proteomes" id="UP001140453"/>
    </source>
</evidence>
<dbReference type="Pfam" id="PF00026">
    <property type="entry name" value="Asp"/>
    <property type="match status" value="1"/>
</dbReference>
<evidence type="ECO:0000256" key="1">
    <source>
        <dbReference type="ARBA" id="ARBA00007447"/>
    </source>
</evidence>
<dbReference type="InterPro" id="IPR034164">
    <property type="entry name" value="Pepsin-like_dom"/>
</dbReference>
<name>A0A9W8Z0E6_9PEZI</name>
<comment type="caution">
    <text evidence="5">The sequence shown here is derived from an EMBL/GenBank/DDBJ whole genome shotgun (WGS) entry which is preliminary data.</text>
</comment>
<dbReference type="OrthoDB" id="771136at2759"/>
<dbReference type="Gene3D" id="2.40.70.10">
    <property type="entry name" value="Acid Proteases"/>
    <property type="match status" value="2"/>
</dbReference>
<dbReference type="AlphaFoldDB" id="A0A9W8Z0E6"/>
<feature type="region of interest" description="Disordered" evidence="2">
    <location>
        <begin position="31"/>
        <end position="50"/>
    </location>
</feature>
<feature type="chain" id="PRO_5040973508" description="Peptidase A1 domain-containing protein" evidence="3">
    <location>
        <begin position="18"/>
        <end position="328"/>
    </location>
</feature>
<feature type="domain" description="Peptidase A1" evidence="4">
    <location>
        <begin position="67"/>
        <end position="328"/>
    </location>
</feature>
<dbReference type="InterPro" id="IPR001461">
    <property type="entry name" value="Aspartic_peptidase_A1"/>
</dbReference>
<dbReference type="GO" id="GO:0004190">
    <property type="term" value="F:aspartic-type endopeptidase activity"/>
    <property type="evidence" value="ECO:0007669"/>
    <property type="project" value="InterPro"/>
</dbReference>
<evidence type="ECO:0000256" key="2">
    <source>
        <dbReference type="SAM" id="MobiDB-lite"/>
    </source>
</evidence>
<proteinExistence type="inferred from homology"/>
<comment type="similarity">
    <text evidence="1">Belongs to the peptidase A1 family.</text>
</comment>
<keyword evidence="3" id="KW-0732">Signal</keyword>
<evidence type="ECO:0000313" key="5">
    <source>
        <dbReference type="EMBL" id="KAJ4396532.1"/>
    </source>
</evidence>
<protein>
    <recommendedName>
        <fullName evidence="4">Peptidase A1 domain-containing protein</fullName>
    </recommendedName>
</protein>
<feature type="signal peptide" evidence="3">
    <location>
        <begin position="1"/>
        <end position="17"/>
    </location>
</feature>
<dbReference type="InterPro" id="IPR021109">
    <property type="entry name" value="Peptidase_aspartic_dom_sf"/>
</dbReference>
<dbReference type="InterPro" id="IPR033121">
    <property type="entry name" value="PEPTIDASE_A1"/>
</dbReference>
<dbReference type="PRINTS" id="PR00792">
    <property type="entry name" value="PEPSIN"/>
</dbReference>
<dbReference type="Proteomes" id="UP001140453">
    <property type="component" value="Unassembled WGS sequence"/>
</dbReference>
<keyword evidence="6" id="KW-1185">Reference proteome</keyword>
<sequence length="328" mass="35260">MKFQSLITLAAGTAVSARTLTLPLRSGSIQENGQRLRGVSKTQRRASNSSGVNVPVTDWFNRTDNQWYTTFSVGTPPQNFTALFDTGSPSFIVGGSTCTTCGTKNLFDPSLSSTYVDSPGTYENYLFSTGADSIPFSEPEGATGYLVQDTIAWGDLKVENQSFVLCNTMADALDVMPIDGIMGMSLPEGSTSWYWNLVDSGQLESPYYSFYIPPGDINGGEVTLGGYDTTKFEGDLIWTDAPAAYSKLFGSYVLDQYAMYSNGTLLTNGTTSFSTGLAILDTGSAFIQTPDYQSAANLYAQISPNITQIDPAGAWGAPVTSWTASRRT</sequence>
<dbReference type="EMBL" id="JAPEVB010000001">
    <property type="protein sequence ID" value="KAJ4396532.1"/>
    <property type="molecule type" value="Genomic_DNA"/>
</dbReference>
<dbReference type="CDD" id="cd05471">
    <property type="entry name" value="pepsin_like"/>
    <property type="match status" value="1"/>
</dbReference>
<reference evidence="5" key="1">
    <citation type="submission" date="2022-10" db="EMBL/GenBank/DDBJ databases">
        <title>Tapping the CABI collections for fungal endophytes: first genome assemblies for Collariella, Neodidymelliopsis, Ascochyta clinopodiicola, Didymella pomorum, Didymosphaeria variabile, Neocosmospora piperis and Neocucurbitaria cava.</title>
        <authorList>
            <person name="Hill R."/>
        </authorList>
    </citation>
    <scope>NUCLEOTIDE SEQUENCE</scope>
    <source>
        <strain evidence="5">IMI 355082</strain>
    </source>
</reference>
<evidence type="ECO:0000259" key="4">
    <source>
        <dbReference type="PROSITE" id="PS51767"/>
    </source>
</evidence>
<dbReference type="PANTHER" id="PTHR47966:SF51">
    <property type="entry name" value="BETA-SITE APP-CLEAVING ENZYME, ISOFORM A-RELATED"/>
    <property type="match status" value="1"/>
</dbReference>
<dbReference type="PANTHER" id="PTHR47966">
    <property type="entry name" value="BETA-SITE APP-CLEAVING ENZYME, ISOFORM A-RELATED"/>
    <property type="match status" value="1"/>
</dbReference>
<evidence type="ECO:0000256" key="3">
    <source>
        <dbReference type="SAM" id="SignalP"/>
    </source>
</evidence>
<dbReference type="GO" id="GO:0006508">
    <property type="term" value="P:proteolysis"/>
    <property type="evidence" value="ECO:0007669"/>
    <property type="project" value="InterPro"/>
</dbReference>
<accession>A0A9W8Z0E6</accession>
<dbReference type="PROSITE" id="PS51767">
    <property type="entry name" value="PEPTIDASE_A1"/>
    <property type="match status" value="1"/>
</dbReference>
<dbReference type="SUPFAM" id="SSF50630">
    <property type="entry name" value="Acid proteases"/>
    <property type="match status" value="1"/>
</dbReference>
<gene>
    <name evidence="5" type="ORF">N0V93_000752</name>
</gene>
<organism evidence="5 6">
    <name type="scientific">Gnomoniopsis smithogilvyi</name>
    <dbReference type="NCBI Taxonomy" id="1191159"/>
    <lineage>
        <taxon>Eukaryota</taxon>
        <taxon>Fungi</taxon>
        <taxon>Dikarya</taxon>
        <taxon>Ascomycota</taxon>
        <taxon>Pezizomycotina</taxon>
        <taxon>Sordariomycetes</taxon>
        <taxon>Sordariomycetidae</taxon>
        <taxon>Diaporthales</taxon>
        <taxon>Gnomoniaceae</taxon>
        <taxon>Gnomoniopsis</taxon>
    </lineage>
</organism>